<feature type="region of interest" description="Disordered" evidence="1">
    <location>
        <begin position="156"/>
        <end position="175"/>
    </location>
</feature>
<reference evidence="2" key="1">
    <citation type="submission" date="2021-01" db="EMBL/GenBank/DDBJ databases">
        <authorList>
            <person name="Corre E."/>
            <person name="Pelletier E."/>
            <person name="Niang G."/>
            <person name="Scheremetjew M."/>
            <person name="Finn R."/>
            <person name="Kale V."/>
            <person name="Holt S."/>
            <person name="Cochrane G."/>
            <person name="Meng A."/>
            <person name="Brown T."/>
            <person name="Cohen L."/>
        </authorList>
    </citation>
    <scope>NUCLEOTIDE SEQUENCE</scope>
    <source>
        <strain evidence="2">CCMP325</strain>
    </source>
</reference>
<proteinExistence type="predicted"/>
<sequence>MDQFVGGTADEHKRTQQSRVQTDSGNHVPTYHWKGAYHALPEGFQWKRIGAHQAFELWMHGSAEHGYPPFKEVTRSDFSSGGAKKRLSDLKYLMKRIQEHAESKGIWVEDPSYEQVKRIYMQCEEYLLGEYKLPGVKRGSDERFSQISWQTVVKNMRKRAKTRNGENSASEHDSS</sequence>
<feature type="region of interest" description="Disordered" evidence="1">
    <location>
        <begin position="1"/>
        <end position="26"/>
    </location>
</feature>
<accession>A0A7S0HUI6</accession>
<dbReference type="EMBL" id="HBEO01026241">
    <property type="protein sequence ID" value="CAD8497446.1"/>
    <property type="molecule type" value="Transcribed_RNA"/>
</dbReference>
<evidence type="ECO:0000256" key="1">
    <source>
        <dbReference type="SAM" id="MobiDB-lite"/>
    </source>
</evidence>
<organism evidence="2">
    <name type="scientific">Hanusia phi</name>
    <dbReference type="NCBI Taxonomy" id="3032"/>
    <lineage>
        <taxon>Eukaryota</taxon>
        <taxon>Cryptophyceae</taxon>
        <taxon>Pyrenomonadales</taxon>
        <taxon>Geminigeraceae</taxon>
        <taxon>Hanusia</taxon>
    </lineage>
</organism>
<gene>
    <name evidence="2" type="ORF">HPHI1048_LOCUS17675</name>
</gene>
<protein>
    <submittedName>
        <fullName evidence="2">Uncharacterized protein</fullName>
    </submittedName>
</protein>
<evidence type="ECO:0000313" key="2">
    <source>
        <dbReference type="EMBL" id="CAD8497446.1"/>
    </source>
</evidence>
<dbReference type="AlphaFoldDB" id="A0A7S0HUI6"/>
<name>A0A7S0HUI6_9CRYP</name>
<feature type="compositionally biased region" description="Polar residues" evidence="1">
    <location>
        <begin position="17"/>
        <end position="26"/>
    </location>
</feature>